<dbReference type="InterPro" id="IPR036010">
    <property type="entry name" value="2Fe-2S_ferredoxin-like_sf"/>
</dbReference>
<dbReference type="Gene3D" id="3.10.20.30">
    <property type="match status" value="1"/>
</dbReference>
<comment type="caution">
    <text evidence="4">The sequence shown here is derived from an EMBL/GenBank/DDBJ whole genome shotgun (WGS) entry which is preliminary data.</text>
</comment>
<dbReference type="CDD" id="cd06185">
    <property type="entry name" value="PDR_like"/>
    <property type="match status" value="1"/>
</dbReference>
<dbReference type="CDD" id="cd00207">
    <property type="entry name" value="fer2"/>
    <property type="match status" value="1"/>
</dbReference>
<dbReference type="Gene3D" id="2.40.30.10">
    <property type="entry name" value="Translation factors"/>
    <property type="match status" value="1"/>
</dbReference>
<dbReference type="SUPFAM" id="SSF48264">
    <property type="entry name" value="Cytochrome P450"/>
    <property type="match status" value="1"/>
</dbReference>
<dbReference type="InterPro" id="IPR006058">
    <property type="entry name" value="2Fe2S_fd_BS"/>
</dbReference>
<dbReference type="InterPro" id="IPR001041">
    <property type="entry name" value="2Fe-2S_ferredoxin-type"/>
</dbReference>
<evidence type="ECO:0000256" key="1">
    <source>
        <dbReference type="ARBA" id="ARBA00010617"/>
    </source>
</evidence>
<sequence>MTTTEAPTAGAPPARCPVAHGFDAMGDDYYTDPAQHFAAVRDEHPVFFYPYLNAWIVTRRDDAEAILGDWQKFTSGANSGLIDVPERYRDVMPPDLISQMLVGSDPPSHTVHRFVAQRGFTKARMEALQPEIEARAHRVVDKFEADGRANLVSDYALELTTQTIMAHMGLGYEDEAMMRQLRDDFFAVLASAQEPLPEPRRSEVWDRYIAATLYLREVVEQRRENPGEDLISDMAAVREKDGTPTLSAAQIALHLTEFAAAGVDSTTQAIANAVLFLDQNPEARADALADPGLWPRVFEETVRRRPSSTFASRQAQADVEIGGAQIRKGDMVWLALASANTDPTRTPRPFEFDIHRPEPEDHLTFTQGRHTCLGQSLARVQGATALKVLYERLPSLRPAPEVPLEFVRMALLPVRRNLPVEWDVADVARQQKKVLRQMDLTVLGRTEASDGVVALTLGHPDGEALPSWKPGAHIDVHTGVGGAGRVCQYSLCSSPARPESWRIGVLREPESRGGSIFIHDDVREGSTVTVSWPRNNFRFHDSPRYVFVAGGIGITPIIPMIEAAQAQGAEWTLLYGGRTRSSMAFLDELAAHGDRVQVRPQDEFGLLDLEGLLGDVAPDTLIYCCGPEPLLQAIEEATAHWPVGSLHTERFAPKKVVRTEPDTEFEVEFAESGVTATVPPGRSILEVAEEAGISALSSCQEGTCGTCETRIVTGRADHRDSILTPAEQDANATMMICVSRAAKGCPRLVLDR</sequence>
<dbReference type="Pfam" id="PF00111">
    <property type="entry name" value="Fer2"/>
    <property type="match status" value="1"/>
</dbReference>
<proteinExistence type="inferred from homology"/>
<dbReference type="Pfam" id="PF00067">
    <property type="entry name" value="p450"/>
    <property type="match status" value="2"/>
</dbReference>
<dbReference type="PRINTS" id="PR00359">
    <property type="entry name" value="BP450"/>
</dbReference>
<dbReference type="InterPro" id="IPR001433">
    <property type="entry name" value="OxRdtase_FAD/NAD-bd"/>
</dbReference>
<dbReference type="SUPFAM" id="SSF54292">
    <property type="entry name" value="2Fe-2S ferredoxin-like"/>
    <property type="match status" value="1"/>
</dbReference>
<dbReference type="Gene3D" id="3.40.50.80">
    <property type="entry name" value="Nucleotide-binding domain of ferredoxin-NADP reductase (FNR) module"/>
    <property type="match status" value="1"/>
</dbReference>
<evidence type="ECO:0000313" key="5">
    <source>
        <dbReference type="Proteomes" id="UP001499841"/>
    </source>
</evidence>
<dbReference type="Pfam" id="PF00175">
    <property type="entry name" value="NAD_binding_1"/>
    <property type="match status" value="1"/>
</dbReference>
<dbReference type="Gene3D" id="1.10.630.10">
    <property type="entry name" value="Cytochrome P450"/>
    <property type="match status" value="1"/>
</dbReference>
<dbReference type="RefSeq" id="WP_345044717.1">
    <property type="nucleotide sequence ID" value="NZ_BAABBA010000027.1"/>
</dbReference>
<feature type="domain" description="2Fe-2S ferredoxin-type" evidence="2">
    <location>
        <begin position="665"/>
        <end position="752"/>
    </location>
</feature>
<evidence type="ECO:0000259" key="2">
    <source>
        <dbReference type="PROSITE" id="PS51085"/>
    </source>
</evidence>
<dbReference type="SUPFAM" id="SSF52343">
    <property type="entry name" value="Ferredoxin reductase-like, C-terminal NADP-linked domain"/>
    <property type="match status" value="1"/>
</dbReference>
<gene>
    <name evidence="4" type="ORF">GCM10022262_37620</name>
</gene>
<dbReference type="InterPro" id="IPR001128">
    <property type="entry name" value="Cyt_P450"/>
</dbReference>
<dbReference type="PANTHER" id="PTHR46696">
    <property type="entry name" value="P450, PUTATIVE (EUROFUNG)-RELATED"/>
    <property type="match status" value="1"/>
</dbReference>
<evidence type="ECO:0000313" key="4">
    <source>
        <dbReference type="EMBL" id="GAA3510190.1"/>
    </source>
</evidence>
<name>A0ABP6UPC8_9MICO</name>
<feature type="domain" description="FAD-binding FR-type" evidence="3">
    <location>
        <begin position="435"/>
        <end position="540"/>
    </location>
</feature>
<dbReference type="PROSITE" id="PS00197">
    <property type="entry name" value="2FE2S_FER_1"/>
    <property type="match status" value="1"/>
</dbReference>
<dbReference type="PROSITE" id="PS51085">
    <property type="entry name" value="2FE2S_FER_2"/>
    <property type="match status" value="1"/>
</dbReference>
<accession>A0ABP6UPC8</accession>
<dbReference type="InterPro" id="IPR012675">
    <property type="entry name" value="Beta-grasp_dom_sf"/>
</dbReference>
<dbReference type="InterPro" id="IPR017927">
    <property type="entry name" value="FAD-bd_FR_type"/>
</dbReference>
<comment type="similarity">
    <text evidence="1">Belongs to the cytochrome P450 family.</text>
</comment>
<keyword evidence="5" id="KW-1185">Reference proteome</keyword>
<dbReference type="PROSITE" id="PS51384">
    <property type="entry name" value="FAD_FR"/>
    <property type="match status" value="1"/>
</dbReference>
<dbReference type="Proteomes" id="UP001499841">
    <property type="component" value="Unassembled WGS sequence"/>
</dbReference>
<dbReference type="InterPro" id="IPR036396">
    <property type="entry name" value="Cyt_P450_sf"/>
</dbReference>
<dbReference type="InterPro" id="IPR017938">
    <property type="entry name" value="Riboflavin_synthase-like_b-brl"/>
</dbReference>
<protein>
    <submittedName>
        <fullName evidence="4">Cytochrome P450/oxidoreductase</fullName>
    </submittedName>
</protein>
<dbReference type="SUPFAM" id="SSF63380">
    <property type="entry name" value="Riboflavin synthase domain-like"/>
    <property type="match status" value="1"/>
</dbReference>
<evidence type="ECO:0000259" key="3">
    <source>
        <dbReference type="PROSITE" id="PS51384"/>
    </source>
</evidence>
<organism evidence="4 5">
    <name type="scientific">Georgenia daeguensis</name>
    <dbReference type="NCBI Taxonomy" id="908355"/>
    <lineage>
        <taxon>Bacteria</taxon>
        <taxon>Bacillati</taxon>
        <taxon>Actinomycetota</taxon>
        <taxon>Actinomycetes</taxon>
        <taxon>Micrococcales</taxon>
        <taxon>Bogoriellaceae</taxon>
        <taxon>Georgenia</taxon>
    </lineage>
</organism>
<dbReference type="InterPro" id="IPR039261">
    <property type="entry name" value="FNR_nucleotide-bd"/>
</dbReference>
<reference evidence="5" key="1">
    <citation type="journal article" date="2019" name="Int. J. Syst. Evol. Microbiol.">
        <title>The Global Catalogue of Microorganisms (GCM) 10K type strain sequencing project: providing services to taxonomists for standard genome sequencing and annotation.</title>
        <authorList>
            <consortium name="The Broad Institute Genomics Platform"/>
            <consortium name="The Broad Institute Genome Sequencing Center for Infectious Disease"/>
            <person name="Wu L."/>
            <person name="Ma J."/>
        </authorList>
    </citation>
    <scope>NUCLEOTIDE SEQUENCE [LARGE SCALE GENOMIC DNA]</scope>
    <source>
        <strain evidence="5">JCM 17459</strain>
    </source>
</reference>
<dbReference type="InterPro" id="IPR002397">
    <property type="entry name" value="Cyt_P450_B"/>
</dbReference>
<dbReference type="EMBL" id="BAABBA010000027">
    <property type="protein sequence ID" value="GAA3510190.1"/>
    <property type="molecule type" value="Genomic_DNA"/>
</dbReference>
<dbReference type="PANTHER" id="PTHR46696:SF6">
    <property type="entry name" value="P450, PUTATIVE (EUROFUNG)-RELATED"/>
    <property type="match status" value="1"/>
</dbReference>